<dbReference type="PANTHER" id="PTHR48090:SF7">
    <property type="entry name" value="RFBJ PROTEIN"/>
    <property type="match status" value="1"/>
</dbReference>
<proteinExistence type="predicted"/>
<dbReference type="Pfam" id="PF00535">
    <property type="entry name" value="Glycos_transf_2"/>
    <property type="match status" value="1"/>
</dbReference>
<accession>A0A382BK59</accession>
<keyword evidence="1" id="KW-0472">Membrane</keyword>
<dbReference type="InterPro" id="IPR050256">
    <property type="entry name" value="Glycosyltransferase_2"/>
</dbReference>
<reference evidence="3" key="1">
    <citation type="submission" date="2018-05" db="EMBL/GenBank/DDBJ databases">
        <authorList>
            <person name="Lanie J.A."/>
            <person name="Ng W.-L."/>
            <person name="Kazmierczak K.M."/>
            <person name="Andrzejewski T.M."/>
            <person name="Davidsen T.M."/>
            <person name="Wayne K.J."/>
            <person name="Tettelin H."/>
            <person name="Glass J.I."/>
            <person name="Rusch D."/>
            <person name="Podicherti R."/>
            <person name="Tsui H.-C.T."/>
            <person name="Winkler M.E."/>
        </authorList>
    </citation>
    <scope>NUCLEOTIDE SEQUENCE</scope>
</reference>
<protein>
    <recommendedName>
        <fullName evidence="2">Glycosyltransferase 2-like domain-containing protein</fullName>
    </recommendedName>
</protein>
<evidence type="ECO:0000313" key="3">
    <source>
        <dbReference type="EMBL" id="SVB13931.1"/>
    </source>
</evidence>
<feature type="domain" description="Glycosyltransferase 2-like" evidence="2">
    <location>
        <begin position="5"/>
        <end position="163"/>
    </location>
</feature>
<dbReference type="InterPro" id="IPR001173">
    <property type="entry name" value="Glyco_trans_2-like"/>
</dbReference>
<dbReference type="EMBL" id="UINC01030096">
    <property type="protein sequence ID" value="SVB13931.1"/>
    <property type="molecule type" value="Genomic_DNA"/>
</dbReference>
<evidence type="ECO:0000259" key="2">
    <source>
        <dbReference type="Pfam" id="PF00535"/>
    </source>
</evidence>
<dbReference type="Gene3D" id="3.90.550.10">
    <property type="entry name" value="Spore Coat Polysaccharide Biosynthesis Protein SpsA, Chain A"/>
    <property type="match status" value="1"/>
</dbReference>
<feature type="transmembrane region" description="Helical" evidence="1">
    <location>
        <begin position="263"/>
        <end position="289"/>
    </location>
</feature>
<keyword evidence="1" id="KW-1133">Transmembrane helix</keyword>
<dbReference type="InterPro" id="IPR029044">
    <property type="entry name" value="Nucleotide-diphossugar_trans"/>
</dbReference>
<name>A0A382BK59_9ZZZZ</name>
<dbReference type="PANTHER" id="PTHR48090">
    <property type="entry name" value="UNDECAPRENYL-PHOSPHATE 4-DEOXY-4-FORMAMIDO-L-ARABINOSE TRANSFERASE-RELATED"/>
    <property type="match status" value="1"/>
</dbReference>
<dbReference type="SUPFAM" id="SSF53448">
    <property type="entry name" value="Nucleotide-diphospho-sugar transferases"/>
    <property type="match status" value="1"/>
</dbReference>
<dbReference type="CDD" id="cd04179">
    <property type="entry name" value="DPM_DPG-synthase_like"/>
    <property type="match status" value="1"/>
</dbReference>
<organism evidence="3">
    <name type="scientific">marine metagenome</name>
    <dbReference type="NCBI Taxonomy" id="408172"/>
    <lineage>
        <taxon>unclassified sequences</taxon>
        <taxon>metagenomes</taxon>
        <taxon>ecological metagenomes</taxon>
    </lineage>
</organism>
<keyword evidence="1" id="KW-0812">Transmembrane</keyword>
<sequence>MSVIVGIPAYNEEKNIAVIITRLKKITDKIIVCDDGSSDLTSKIAEELGAIVINHKKNLGYGAAIRSIFLKAKNLDCEILVTFDADGQHRVEDINKVINPINNGKSDIVIGSRFLDDSEKEVPSYRKVGIKVITKITNASIKKQLTDSQSGFRAYSKKVLDELTPSELGMGISTEILIKASSKNFRISEVPIKIIYHGDTSTHNPITHGSSVIISTIKYTSLQRPLTFYGIPSVIFLLIGIVFSYLAIQYYVEIGRLSTNLTIVASAAVLIGIVLLITAVLLFSLVSVVRERRD</sequence>
<feature type="transmembrane region" description="Helical" evidence="1">
    <location>
        <begin position="226"/>
        <end position="251"/>
    </location>
</feature>
<gene>
    <name evidence="3" type="ORF">METZ01_LOCUS166785</name>
</gene>
<evidence type="ECO:0000256" key="1">
    <source>
        <dbReference type="SAM" id="Phobius"/>
    </source>
</evidence>
<dbReference type="AlphaFoldDB" id="A0A382BK59"/>